<dbReference type="PANTHER" id="PTHR46685:SF1">
    <property type="entry name" value="SMALL RIBOSOMAL SUBUNIT PROTEIN US15M"/>
    <property type="match status" value="1"/>
</dbReference>
<reference evidence="12" key="1">
    <citation type="submission" date="2025-08" db="UniProtKB">
        <authorList>
            <consortium name="RefSeq"/>
        </authorList>
    </citation>
    <scope>IDENTIFICATION</scope>
</reference>
<accession>A0ABM1JY46</accession>
<evidence type="ECO:0000256" key="7">
    <source>
        <dbReference type="ARBA" id="ARBA00035249"/>
    </source>
</evidence>
<evidence type="ECO:0000256" key="1">
    <source>
        <dbReference type="ARBA" id="ARBA00004173"/>
    </source>
</evidence>
<dbReference type="InterPro" id="IPR000589">
    <property type="entry name" value="Ribosomal_uS15"/>
</dbReference>
<keyword evidence="11" id="KW-1185">Reference proteome</keyword>
<evidence type="ECO:0000313" key="12">
    <source>
        <dbReference type="RefSeq" id="XP_015266383.1"/>
    </source>
</evidence>
<dbReference type="PANTHER" id="PTHR46685">
    <property type="entry name" value="28S RIBOSOMAL PROTEIN S15, MITOCHONDRIAL"/>
    <property type="match status" value="1"/>
</dbReference>
<evidence type="ECO:0000256" key="4">
    <source>
        <dbReference type="ARBA" id="ARBA00022980"/>
    </source>
</evidence>
<dbReference type="SMART" id="SM01387">
    <property type="entry name" value="Ribosomal_S15"/>
    <property type="match status" value="1"/>
</dbReference>
<proteinExistence type="inferred from homology"/>
<dbReference type="HAMAP" id="MF_01343_B">
    <property type="entry name" value="Ribosomal_uS15_B"/>
    <property type="match status" value="1"/>
</dbReference>
<evidence type="ECO:0000256" key="6">
    <source>
        <dbReference type="ARBA" id="ARBA00023274"/>
    </source>
</evidence>
<name>A0ABM1JY46_GEKJA</name>
<keyword evidence="3" id="KW-0809">Transit peptide</keyword>
<dbReference type="RefSeq" id="XP_015266383.1">
    <property type="nucleotide sequence ID" value="XM_015410897.1"/>
</dbReference>
<dbReference type="SUPFAM" id="SSF47060">
    <property type="entry name" value="S15/NS1 RNA-binding domain"/>
    <property type="match status" value="1"/>
</dbReference>
<organism evidence="11 12">
    <name type="scientific">Gekko japonicus</name>
    <name type="common">Schlegel's Japanese gecko</name>
    <dbReference type="NCBI Taxonomy" id="146911"/>
    <lineage>
        <taxon>Eukaryota</taxon>
        <taxon>Metazoa</taxon>
        <taxon>Chordata</taxon>
        <taxon>Craniata</taxon>
        <taxon>Vertebrata</taxon>
        <taxon>Euteleostomi</taxon>
        <taxon>Lepidosauria</taxon>
        <taxon>Squamata</taxon>
        <taxon>Bifurcata</taxon>
        <taxon>Gekkota</taxon>
        <taxon>Gekkonidae</taxon>
        <taxon>Gekkoninae</taxon>
        <taxon>Gekko</taxon>
    </lineage>
</organism>
<dbReference type="InterPro" id="IPR005290">
    <property type="entry name" value="Ribosomal_uS15_bac-type"/>
</dbReference>
<feature type="compositionally biased region" description="Basic and acidic residues" evidence="10">
    <location>
        <begin position="216"/>
        <end position="225"/>
    </location>
</feature>
<dbReference type="Pfam" id="PF00312">
    <property type="entry name" value="Ribosomal_S15"/>
    <property type="match status" value="1"/>
</dbReference>
<comment type="subcellular location">
    <subcellularLocation>
        <location evidence="1">Mitochondrion</location>
    </subcellularLocation>
</comment>
<evidence type="ECO:0000313" key="11">
    <source>
        <dbReference type="Proteomes" id="UP000694871"/>
    </source>
</evidence>
<dbReference type="GeneID" id="107110163"/>
<evidence type="ECO:0000256" key="9">
    <source>
        <dbReference type="RuleBase" id="RU003919"/>
    </source>
</evidence>
<dbReference type="NCBIfam" id="TIGR00952">
    <property type="entry name" value="S15_bact"/>
    <property type="match status" value="1"/>
</dbReference>
<dbReference type="CDD" id="cd00353">
    <property type="entry name" value="Ribosomal_S15p_S13e"/>
    <property type="match status" value="1"/>
</dbReference>
<keyword evidence="6 9" id="KW-0687">Ribonucleoprotein</keyword>
<dbReference type="InterPro" id="IPR009068">
    <property type="entry name" value="uS15_NS1_RNA-bd_sf"/>
</dbReference>
<evidence type="ECO:0000256" key="10">
    <source>
        <dbReference type="SAM" id="MobiDB-lite"/>
    </source>
</evidence>
<protein>
    <recommendedName>
        <fullName evidence="7">Small ribosomal subunit protein uS15m</fullName>
    </recommendedName>
    <alternativeName>
        <fullName evidence="8">28S ribosomal protein S15, mitochondrial</fullName>
    </alternativeName>
</protein>
<keyword evidence="4 9" id="KW-0689">Ribosomal protein</keyword>
<evidence type="ECO:0000256" key="8">
    <source>
        <dbReference type="ARBA" id="ARBA00035528"/>
    </source>
</evidence>
<dbReference type="Gene3D" id="1.10.287.10">
    <property type="entry name" value="S15/NS1, RNA-binding"/>
    <property type="match status" value="1"/>
</dbReference>
<dbReference type="GO" id="GO:0005840">
    <property type="term" value="C:ribosome"/>
    <property type="evidence" value="ECO:0007669"/>
    <property type="project" value="UniProtKB-KW"/>
</dbReference>
<feature type="region of interest" description="Disordered" evidence="10">
    <location>
        <begin position="216"/>
        <end position="236"/>
    </location>
</feature>
<keyword evidence="5" id="KW-0496">Mitochondrion</keyword>
<gene>
    <name evidence="12" type="primary">MRPS15</name>
</gene>
<evidence type="ECO:0000256" key="5">
    <source>
        <dbReference type="ARBA" id="ARBA00023128"/>
    </source>
</evidence>
<comment type="similarity">
    <text evidence="2 9">Belongs to the universal ribosomal protein uS15 family.</text>
</comment>
<evidence type="ECO:0000256" key="2">
    <source>
        <dbReference type="ARBA" id="ARBA00008434"/>
    </source>
</evidence>
<evidence type="ECO:0000256" key="3">
    <source>
        <dbReference type="ARBA" id="ARBA00022946"/>
    </source>
</evidence>
<dbReference type="InterPro" id="IPR052137">
    <property type="entry name" value="uS15_ribosomal"/>
</dbReference>
<sequence>MLRSSATALLRGWNATTAMTAAGIPSKSPLLQTARGYPRGVRKRKPEIHSHLDDLPPTLLMKRYANVPIIDKVDDVVKRMLSLEMASKKEKVKIKKEQLAEKVRRSPNDCCSLEVQIAYLTARIRTLQEHLQRYPKDKENRRKMMMVIDRRNLLLKALRNKEYDVFENTCKQLNIEYTFPPPYCRRATRRWLVKKELCRRVFEEVKKKKALEKLKQREERARAAKDQAVQNEGTPV</sequence>
<dbReference type="Proteomes" id="UP000694871">
    <property type="component" value="Unplaced"/>
</dbReference>